<sequence>MIAKTLQDMFRRYRRPGDIVFAFLFFGFSLFLLSQIGAETQAVKRTKWFAQPALWPKIAIWGMVLFSGLHLLGSFLSPRIPGRLREVTFWLMSLEYVAYFLIYVVAVPWLGYLPSTMLFAALLTIRLGFRLPGAFCVALGFGAVVAVVFRALLQVNIPAGRIYEYLPDGLRAFALTYL</sequence>
<protein>
    <submittedName>
        <fullName evidence="3">Tripartite tricarboxylate transporter TctB family protein</fullName>
    </submittedName>
</protein>
<dbReference type="InterPro" id="IPR009936">
    <property type="entry name" value="DUF1468"/>
</dbReference>
<organism evidence="3 4">
    <name type="scientific">Ruegeria atlantica</name>
    <dbReference type="NCBI Taxonomy" id="81569"/>
    <lineage>
        <taxon>Bacteria</taxon>
        <taxon>Pseudomonadati</taxon>
        <taxon>Pseudomonadota</taxon>
        <taxon>Alphaproteobacteria</taxon>
        <taxon>Rhodobacterales</taxon>
        <taxon>Roseobacteraceae</taxon>
        <taxon>Ruegeria</taxon>
    </lineage>
</organism>
<feature type="transmembrane region" description="Helical" evidence="1">
    <location>
        <begin position="58"/>
        <end position="77"/>
    </location>
</feature>
<dbReference type="Proteomes" id="UP000597886">
    <property type="component" value="Unassembled WGS sequence"/>
</dbReference>
<reference evidence="3" key="1">
    <citation type="submission" date="2019-12" db="EMBL/GenBank/DDBJ databases">
        <title>Ruegeria JWLKs population differentiation of coral mucus and skeleton niches.</title>
        <authorList>
            <person name="Luo D."/>
        </authorList>
    </citation>
    <scope>NUCLEOTIDE SEQUENCE</scope>
    <source>
        <strain evidence="3">HKCCD6181</strain>
    </source>
</reference>
<keyword evidence="1" id="KW-1133">Transmembrane helix</keyword>
<dbReference type="AlphaFoldDB" id="A0AA90YVL1"/>
<dbReference type="EMBL" id="WVRA01000008">
    <property type="protein sequence ID" value="NOE20161.1"/>
    <property type="molecule type" value="Genomic_DNA"/>
</dbReference>
<proteinExistence type="predicted"/>
<evidence type="ECO:0000313" key="3">
    <source>
        <dbReference type="EMBL" id="NOE20161.1"/>
    </source>
</evidence>
<dbReference type="Pfam" id="PF07331">
    <property type="entry name" value="TctB"/>
    <property type="match status" value="1"/>
</dbReference>
<feature type="transmembrane region" description="Helical" evidence="1">
    <location>
        <begin position="20"/>
        <end position="38"/>
    </location>
</feature>
<comment type="caution">
    <text evidence="3">The sequence shown here is derived from an EMBL/GenBank/DDBJ whole genome shotgun (WGS) entry which is preliminary data.</text>
</comment>
<keyword evidence="1" id="KW-0812">Transmembrane</keyword>
<keyword evidence="1" id="KW-0472">Membrane</keyword>
<accession>A0AA90YVL1</accession>
<evidence type="ECO:0000313" key="4">
    <source>
        <dbReference type="Proteomes" id="UP000597886"/>
    </source>
</evidence>
<dbReference type="RefSeq" id="WP_152460588.1">
    <property type="nucleotide sequence ID" value="NZ_WVRA01000008.1"/>
</dbReference>
<feature type="domain" description="DUF1468" evidence="2">
    <location>
        <begin position="20"/>
        <end position="158"/>
    </location>
</feature>
<gene>
    <name evidence="3" type="ORF">GS634_18710</name>
</gene>
<feature type="transmembrane region" description="Helical" evidence="1">
    <location>
        <begin position="89"/>
        <end position="111"/>
    </location>
</feature>
<evidence type="ECO:0000259" key="2">
    <source>
        <dbReference type="Pfam" id="PF07331"/>
    </source>
</evidence>
<feature type="transmembrane region" description="Helical" evidence="1">
    <location>
        <begin position="131"/>
        <end position="153"/>
    </location>
</feature>
<evidence type="ECO:0000256" key="1">
    <source>
        <dbReference type="SAM" id="Phobius"/>
    </source>
</evidence>
<name>A0AA90YVL1_9RHOB</name>